<comment type="caution">
    <text evidence="2">The sequence shown here is derived from an EMBL/GenBank/DDBJ whole genome shotgun (WGS) entry which is preliminary data.</text>
</comment>
<organism evidence="2 3">
    <name type="scientific">Diplodia seriata</name>
    <dbReference type="NCBI Taxonomy" id="420778"/>
    <lineage>
        <taxon>Eukaryota</taxon>
        <taxon>Fungi</taxon>
        <taxon>Dikarya</taxon>
        <taxon>Ascomycota</taxon>
        <taxon>Pezizomycotina</taxon>
        <taxon>Dothideomycetes</taxon>
        <taxon>Dothideomycetes incertae sedis</taxon>
        <taxon>Botryosphaeriales</taxon>
        <taxon>Botryosphaeriaceae</taxon>
        <taxon>Diplodia</taxon>
    </lineage>
</organism>
<reference evidence="2 3" key="1">
    <citation type="submission" date="2015-03" db="EMBL/GenBank/DDBJ databases">
        <authorList>
            <person name="Morales-Cruz A."/>
            <person name="Amrine K.C."/>
            <person name="Cantu D."/>
        </authorList>
    </citation>
    <scope>NUCLEOTIDE SEQUENCE [LARGE SCALE GENOMIC DNA]</scope>
    <source>
        <strain evidence="2">DS831</strain>
    </source>
</reference>
<evidence type="ECO:0000313" key="2">
    <source>
        <dbReference type="EMBL" id="KKY17175.1"/>
    </source>
</evidence>
<dbReference type="EMBL" id="LAQI01000160">
    <property type="protein sequence ID" value="KKY17175.1"/>
    <property type="molecule type" value="Genomic_DNA"/>
</dbReference>
<evidence type="ECO:0000313" key="3">
    <source>
        <dbReference type="Proteomes" id="UP000034182"/>
    </source>
</evidence>
<feature type="compositionally biased region" description="Acidic residues" evidence="1">
    <location>
        <begin position="46"/>
        <end position="74"/>
    </location>
</feature>
<sequence length="512" mass="58384">MATTDGTADSMASPLDSMASPLDSMASLSDSMASPSDSMASPSDSMDSDSVDSDSVDSDSMDSDSMDSDSVDSDDSFWDRFWGTPIVPDGPLTPSQQEIFLMDFPLCFNCQAESCFKHGAAAGTASAVGDSIISAEAEKTRQALKLMTRLPAELQLEVVSHMDMCTFFNMLHTDQFKPLLATHALAIYRALAHRFRRETEVFDASFLTSRFWTGTLSMPRYYILLGIIQKSTDAVMDHLITELELTPDFARRLRCTIMRLWRVIGTTGTAQDKDDDVKLERFVYWYNLPKWESGEVLKCLRELGEKYEEVHPFPVERYQTGPDAELFAEFQQSGRFPIVLTSFIIEYVRVGMTKVFAQASQGKALDAADAFGRSGIAPWTPPAERPSYVSADEGYLGFDIWTYSVSWVYNDETRAETMDLDLPNYHRLDLFQALISIRTDMWDRRDSGPDWNKYSANAFDSRRIDTWYWRRPQEDDDPDGEEWNRTTDELWFEYVEELPDYDETEDLYRLLD</sequence>
<protein>
    <submittedName>
        <fullName evidence="2">Uncharacterized protein</fullName>
    </submittedName>
</protein>
<name>A0A0G2GJQ2_9PEZI</name>
<feature type="region of interest" description="Disordered" evidence="1">
    <location>
        <begin position="1"/>
        <end position="74"/>
    </location>
</feature>
<evidence type="ECO:0000256" key="1">
    <source>
        <dbReference type="SAM" id="MobiDB-lite"/>
    </source>
</evidence>
<reference evidence="2 3" key="2">
    <citation type="submission" date="2015-05" db="EMBL/GenBank/DDBJ databases">
        <title>Distinctive expansion of gene families associated with plant cell wall degradation and secondary metabolism in the genomes of grapevine trunk pathogens.</title>
        <authorList>
            <person name="Lawrence D.P."/>
            <person name="Travadon R."/>
            <person name="Rolshausen P.E."/>
            <person name="Baumgartner K."/>
        </authorList>
    </citation>
    <scope>NUCLEOTIDE SEQUENCE [LARGE SCALE GENOMIC DNA]</scope>
    <source>
        <strain evidence="2">DS831</strain>
    </source>
</reference>
<dbReference type="AlphaFoldDB" id="A0A0G2GJQ2"/>
<feature type="compositionally biased region" description="Low complexity" evidence="1">
    <location>
        <begin position="16"/>
        <end position="45"/>
    </location>
</feature>
<gene>
    <name evidence="2" type="ORF">UCDDS831_g06645</name>
</gene>
<proteinExistence type="predicted"/>
<accession>A0A0G2GJQ2</accession>
<dbReference type="Proteomes" id="UP000034182">
    <property type="component" value="Unassembled WGS sequence"/>
</dbReference>